<evidence type="ECO:0000313" key="3">
    <source>
        <dbReference type="EMBL" id="HGF35467.1"/>
    </source>
</evidence>
<comment type="caution">
    <text evidence="3">The sequence shown here is derived from an EMBL/GenBank/DDBJ whole genome shotgun (WGS) entry which is preliminary data.</text>
</comment>
<dbReference type="GO" id="GO:0042602">
    <property type="term" value="F:riboflavin reductase (NADPH) activity"/>
    <property type="evidence" value="ECO:0007669"/>
    <property type="project" value="TreeGrafter"/>
</dbReference>
<dbReference type="EMBL" id="DTMF01000335">
    <property type="protein sequence ID" value="HGF35467.1"/>
    <property type="molecule type" value="Genomic_DNA"/>
</dbReference>
<dbReference type="SMART" id="SM00903">
    <property type="entry name" value="Flavin_Reduct"/>
    <property type="match status" value="1"/>
</dbReference>
<dbReference type="InterPro" id="IPR050268">
    <property type="entry name" value="NADH-dep_flavin_reductase"/>
</dbReference>
<dbReference type="PANTHER" id="PTHR30466:SF1">
    <property type="entry name" value="FMN REDUCTASE (NADH) RUTF"/>
    <property type="match status" value="1"/>
</dbReference>
<proteinExistence type="predicted"/>
<dbReference type="SUPFAM" id="SSF50475">
    <property type="entry name" value="FMN-binding split barrel"/>
    <property type="match status" value="1"/>
</dbReference>
<gene>
    <name evidence="3" type="ORF">ENW96_13990</name>
</gene>
<keyword evidence="1" id="KW-0560">Oxidoreductase</keyword>
<name>A0A7C3Z341_9BACT</name>
<dbReference type="Pfam" id="PF01613">
    <property type="entry name" value="Flavin_Reduct"/>
    <property type="match status" value="1"/>
</dbReference>
<feature type="domain" description="Flavin reductase like" evidence="2">
    <location>
        <begin position="6"/>
        <end position="150"/>
    </location>
</feature>
<evidence type="ECO:0000256" key="1">
    <source>
        <dbReference type="ARBA" id="ARBA00023002"/>
    </source>
</evidence>
<dbReference type="GO" id="GO:0010181">
    <property type="term" value="F:FMN binding"/>
    <property type="evidence" value="ECO:0007669"/>
    <property type="project" value="InterPro"/>
</dbReference>
<organism evidence="3">
    <name type="scientific">Desulfobacca acetoxidans</name>
    <dbReference type="NCBI Taxonomy" id="60893"/>
    <lineage>
        <taxon>Bacteria</taxon>
        <taxon>Pseudomonadati</taxon>
        <taxon>Thermodesulfobacteriota</taxon>
        <taxon>Desulfobaccia</taxon>
        <taxon>Desulfobaccales</taxon>
        <taxon>Desulfobaccaceae</taxon>
        <taxon>Desulfobacca</taxon>
    </lineage>
</organism>
<dbReference type="InterPro" id="IPR002563">
    <property type="entry name" value="Flavin_Rdtase-like_dom"/>
</dbReference>
<reference evidence="3" key="1">
    <citation type="journal article" date="2020" name="mSystems">
        <title>Genome- and Community-Level Interaction Insights into Carbon Utilization and Element Cycling Functions of Hydrothermarchaeota in Hydrothermal Sediment.</title>
        <authorList>
            <person name="Zhou Z."/>
            <person name="Liu Y."/>
            <person name="Xu W."/>
            <person name="Pan J."/>
            <person name="Luo Z.H."/>
            <person name="Li M."/>
        </authorList>
    </citation>
    <scope>NUCLEOTIDE SEQUENCE [LARGE SCALE GENOMIC DNA]</scope>
    <source>
        <strain evidence="3">SpSt-897</strain>
    </source>
</reference>
<protein>
    <submittedName>
        <fullName evidence="3">Flavin reductase</fullName>
    </submittedName>
</protein>
<dbReference type="AlphaFoldDB" id="A0A7C3Z341"/>
<sequence length="152" mass="16795">MQNIAFKALVHGVYLITTRLGDRINGMTASWVSQVSLNPLLLVVSIAPARYSHDLIKESGVFAVNVLTPEQIDLGKRFGFASGRRVDKFAGLEYITAVTRSPILPQAYAYFDMNLVNTFPAGDHTLFVGEVVAAEILHPESHPLVFSKKDFF</sequence>
<dbReference type="PANTHER" id="PTHR30466">
    <property type="entry name" value="FLAVIN REDUCTASE"/>
    <property type="match status" value="1"/>
</dbReference>
<dbReference type="Gene3D" id="2.30.110.10">
    <property type="entry name" value="Electron Transport, Fmn-binding Protein, Chain A"/>
    <property type="match status" value="1"/>
</dbReference>
<accession>A0A7C3Z341</accession>
<dbReference type="InterPro" id="IPR012349">
    <property type="entry name" value="Split_barrel_FMN-bd"/>
</dbReference>
<evidence type="ECO:0000259" key="2">
    <source>
        <dbReference type="SMART" id="SM00903"/>
    </source>
</evidence>